<comment type="subcellular location">
    <subcellularLocation>
        <location evidence="1">Cytoplasm</location>
    </subcellularLocation>
</comment>
<dbReference type="Gene3D" id="2.30.30.40">
    <property type="entry name" value="SH3 Domains"/>
    <property type="match status" value="3"/>
</dbReference>
<feature type="coiled-coil region" evidence="7">
    <location>
        <begin position="487"/>
        <end position="620"/>
    </location>
</feature>
<comment type="similarity">
    <text evidence="2">Belongs to the RIMBP family.</text>
</comment>
<feature type="region of interest" description="Disordered" evidence="8">
    <location>
        <begin position="1670"/>
        <end position="1731"/>
    </location>
</feature>
<reference evidence="12" key="1">
    <citation type="submission" date="2025-08" db="UniProtKB">
        <authorList>
            <consortium name="RefSeq"/>
        </authorList>
    </citation>
    <scope>IDENTIFICATION</scope>
</reference>
<gene>
    <name evidence="12" type="primary">LOC115224461</name>
</gene>
<organism evidence="11 12">
    <name type="scientific">Octopus sinensis</name>
    <name type="common">East Asian common octopus</name>
    <dbReference type="NCBI Taxonomy" id="2607531"/>
    <lineage>
        <taxon>Eukaryota</taxon>
        <taxon>Metazoa</taxon>
        <taxon>Spiralia</taxon>
        <taxon>Lophotrochozoa</taxon>
        <taxon>Mollusca</taxon>
        <taxon>Cephalopoda</taxon>
        <taxon>Coleoidea</taxon>
        <taxon>Octopodiformes</taxon>
        <taxon>Octopoda</taxon>
        <taxon>Incirrata</taxon>
        <taxon>Octopodidae</taxon>
        <taxon>Octopus</taxon>
    </lineage>
</organism>
<dbReference type="RefSeq" id="XP_036369270.1">
    <property type="nucleotide sequence ID" value="XM_036513377.1"/>
</dbReference>
<dbReference type="Pfam" id="PF25523">
    <property type="entry name" value="Ig_RIMBP2"/>
    <property type="match status" value="1"/>
</dbReference>
<evidence type="ECO:0000256" key="6">
    <source>
        <dbReference type="PROSITE-ProRule" id="PRU00192"/>
    </source>
</evidence>
<keyword evidence="7" id="KW-0175">Coiled coil</keyword>
<dbReference type="InterPro" id="IPR040325">
    <property type="entry name" value="RIMBP1/2/3"/>
</dbReference>
<dbReference type="FunFam" id="2.30.30.40:FF:000016">
    <property type="entry name" value="RIMS-binding protein 2 isoform X2"/>
    <property type="match status" value="1"/>
</dbReference>
<feature type="region of interest" description="Disordered" evidence="8">
    <location>
        <begin position="683"/>
        <end position="714"/>
    </location>
</feature>
<dbReference type="PROSITE" id="PS50853">
    <property type="entry name" value="FN3"/>
    <property type="match status" value="2"/>
</dbReference>
<dbReference type="InterPro" id="IPR035753">
    <property type="entry name" value="RIM-BP_SH3_2"/>
</dbReference>
<dbReference type="GO" id="GO:0007274">
    <property type="term" value="P:neuromuscular synaptic transmission"/>
    <property type="evidence" value="ECO:0007669"/>
    <property type="project" value="TreeGrafter"/>
</dbReference>
<feature type="region of interest" description="Disordered" evidence="8">
    <location>
        <begin position="1255"/>
        <end position="1366"/>
    </location>
</feature>
<accession>A0A7E6FP57</accession>
<dbReference type="PANTHER" id="PTHR14234:SF19">
    <property type="entry name" value="RIM-BINDING PROTEIN, ISOFORM F"/>
    <property type="match status" value="1"/>
</dbReference>
<proteinExistence type="inferred from homology"/>
<protein>
    <submittedName>
        <fullName evidence="12">RIMS-binding protein 2 isoform X1</fullName>
    </submittedName>
</protein>
<evidence type="ECO:0000256" key="2">
    <source>
        <dbReference type="ARBA" id="ARBA00010749"/>
    </source>
</evidence>
<name>A0A7E6FP57_9MOLL</name>
<evidence type="ECO:0000313" key="11">
    <source>
        <dbReference type="Proteomes" id="UP000515154"/>
    </source>
</evidence>
<dbReference type="Pfam" id="PF07653">
    <property type="entry name" value="SH3_2"/>
    <property type="match status" value="1"/>
</dbReference>
<keyword evidence="5" id="KW-0677">Repeat</keyword>
<evidence type="ECO:0000259" key="10">
    <source>
        <dbReference type="PROSITE" id="PS50853"/>
    </source>
</evidence>
<dbReference type="FunFam" id="2.30.30.40:FF:000006">
    <property type="entry name" value="RIMS-binding protein 2 isoform X1"/>
    <property type="match status" value="1"/>
</dbReference>
<evidence type="ECO:0000256" key="3">
    <source>
        <dbReference type="ARBA" id="ARBA00022443"/>
    </source>
</evidence>
<dbReference type="Proteomes" id="UP000515154">
    <property type="component" value="Linkage group LG25"/>
</dbReference>
<dbReference type="Pfam" id="PF14604">
    <property type="entry name" value="SH3_9"/>
    <property type="match status" value="2"/>
</dbReference>
<feature type="coiled-coil region" evidence="7">
    <location>
        <begin position="179"/>
        <end position="227"/>
    </location>
</feature>
<dbReference type="InterPro" id="IPR036028">
    <property type="entry name" value="SH3-like_dom_sf"/>
</dbReference>
<dbReference type="InterPro" id="IPR057884">
    <property type="entry name" value="FN3_RIM-BP1/2/3"/>
</dbReference>
<keyword evidence="4" id="KW-0963">Cytoplasm</keyword>
<feature type="compositionally biased region" description="Acidic residues" evidence="8">
    <location>
        <begin position="1266"/>
        <end position="1276"/>
    </location>
</feature>
<dbReference type="Pfam" id="PF25566">
    <property type="entry name" value="RIMB1_N"/>
    <property type="match status" value="1"/>
</dbReference>
<evidence type="ECO:0000256" key="1">
    <source>
        <dbReference type="ARBA" id="ARBA00004496"/>
    </source>
</evidence>
<feature type="domain" description="SH3" evidence="9">
    <location>
        <begin position="1565"/>
        <end position="1632"/>
    </location>
</feature>
<evidence type="ECO:0000313" key="12">
    <source>
        <dbReference type="RefSeq" id="XP_036369270.1"/>
    </source>
</evidence>
<evidence type="ECO:0000259" key="9">
    <source>
        <dbReference type="PROSITE" id="PS50002"/>
    </source>
</evidence>
<feature type="coiled-coil region" evidence="7">
    <location>
        <begin position="111"/>
        <end position="142"/>
    </location>
</feature>
<dbReference type="GO" id="GO:0045202">
    <property type="term" value="C:synapse"/>
    <property type="evidence" value="ECO:0007669"/>
    <property type="project" value="GOC"/>
</dbReference>
<dbReference type="SUPFAM" id="SSF49265">
    <property type="entry name" value="Fibronectin type III"/>
    <property type="match status" value="2"/>
</dbReference>
<dbReference type="InterPro" id="IPR035755">
    <property type="entry name" value="RIM-BP_SH3_3"/>
</dbReference>
<dbReference type="SMART" id="SM00060">
    <property type="entry name" value="FN3"/>
    <property type="match status" value="2"/>
</dbReference>
<dbReference type="CDD" id="cd12012">
    <property type="entry name" value="SH3_RIM-BP_2"/>
    <property type="match status" value="1"/>
</dbReference>
<keyword evidence="11" id="KW-1185">Reference proteome</keyword>
<feature type="domain" description="Fibronectin type-III" evidence="10">
    <location>
        <begin position="900"/>
        <end position="989"/>
    </location>
</feature>
<dbReference type="InterPro" id="IPR057950">
    <property type="entry name" value="RIMB1/RIM3A-C-like_N"/>
</dbReference>
<dbReference type="PROSITE" id="PS50002">
    <property type="entry name" value="SH3"/>
    <property type="match status" value="3"/>
</dbReference>
<dbReference type="InterPro" id="IPR003961">
    <property type="entry name" value="FN3_dom"/>
</dbReference>
<dbReference type="SMART" id="SM00326">
    <property type="entry name" value="SH3"/>
    <property type="match status" value="3"/>
</dbReference>
<dbReference type="FunFam" id="2.30.30.40:FF:000023">
    <property type="entry name" value="RIMS-binding protein 2 isoform F"/>
    <property type="match status" value="1"/>
</dbReference>
<dbReference type="InterPro" id="IPR013783">
    <property type="entry name" value="Ig-like_fold"/>
</dbReference>
<sequence length="1731" mass="195263">MSVHSLSPVPRSRLSPNMSVCPNSRLADLDLNEGHRHILTSSFSLESKQCLGKEILPQMCNTIRKLQRSIDSERKRNQRLRLAQSKELHMKRQTWEKEKWQCLHDLEGMLLENQQLELNQVIERLRKEKDNELNEILKYKDEEVKQLKKLFVLEKEDSIRIALELEKSEIFDTVYKQDIECLKKEIEFLQSQIKSLGDQYYNKCLENDEYQQQLNNIKERIQTEFLDIFQSSNKLVSLRYLEKLKSLEKLIFGDKSNSFLLEHSFGSRSNCFGNLSVGETPRTCGTMNKRLFEEKEKPLQKKVGELQSQVLKLERKTMLLKNENESLKRKQEDYKSREEKLKSFRKRNAELAAVARRLEDKAKILQQQNLKKSGESHDTESVRKQFQKQRAREHAEYSKSLLAKEKEIEELKRQYQILAEKISSMSKQLPQNSRLYEDQEELEAIIKQAAKERLHLEKQLVRTKMSVSSQVNSCDISQENGKTNISLDIQKEKLQQSFKQLAELEQNNKELQSEISLLKDSSKTKQLESELLDTTLKNNQLEENVERLEMKLQESESVSEECTTLKLSLKQQEQECEIAKEKIASLEAKISSLQQIIKDLQKSDEQLKILDAEHKQTLQRLSMKNEEIQKMDEAKNVIEHQHNDTIETLKSQLGQLEHKYRMQELKQEELNIELTMLRDQRQAAINAPKSDKSSLSQESILVEPPDQRTPHNMSKPPGRLLADSRLPAMVGSGQVQVYIAKYNYDPFQFSPNENPETELALNSGDYVFINGEMDEDGFFEGELINGSKGLVPSNFVEKVPDVDLIDFSSILVASGHHSDESVLSGLSTQPDLDFNSSDESEKLSAIMKPPVLFPDDKVPFSNLDSLIDLGDIEEVDEDSHSKLLGLTDYSNFDKGTVTIFPHKLNLDRQLTNSVLISWVAPEVDRNVEIICYQVFVDNKFKISVKRNERTKALLEDIDSKKTCRVCVLCLTTLGRSAPQQCTMLVGKDVIPVPSDLKVSHISANGAVLSWLPGNSNYQHVICVNEQEVRVVNPGVYEYILTGLTPATSHTVSVRAKSLLSNFEEERSDERKEQLTERIEFKTLAGGLPDPPLDVQVEVGPQEGTVLLTWLPVTINASGISPSGIIKGYVIYADGKKLKEVNGPINDHILLTSNDCCGRMPDRLTVRTLADNNEESVDSQGVILPPNLLKEMAAKTAKNIAYEAVAARKSNSYSEKYEEYTNDTDEEIEAAFRACSDMEAGASTKKAARINIFSGHERGSSGSELSDIAEVDEEPEGDTTLAPLVGYGTGPANSYSNGIKVPPDRSAFHSPVRRPSSKASDRRSSQHGMTIPAIEITRDSSTERGNSFEDEEEPNLQKRKSIEDKTKGFSRKKIDEVDCSFTSPNNSSIPKQKDNPIEKCSANSSQRWRTEIIPDRILGSPNSVKVRPSSSCQDSDIYYEDNSNVRRGIDSSMRLFVALFDYDPAVMSPNADGSDAELPFQEGDFIKIFGDCGADGFYRGEANGKLGYVPGNMVTEVKVRDPDVVQQLLKDNTSTSSGESSSTPAKENFLSKSLYRSADLTNSGLGPGKLMVALYDYDPRELSPNVDAEVELAFKVGDFITIYGDMDDDGFFIGEMKGRKGLVPSNFIRAATMSTEELHRDIDVRDEARDDSHRKSKLSLKIEPELNRIPGMGSKSLSECKLDGGVRPASAPHSDEDRKTKRKGGLSSAHSMSSMGAGLLSKGKNIFKKFTR</sequence>
<dbReference type="InterPro" id="IPR036116">
    <property type="entry name" value="FN3_sf"/>
</dbReference>
<feature type="domain" description="SH3" evidence="9">
    <location>
        <begin position="733"/>
        <end position="801"/>
    </location>
</feature>
<feature type="coiled-coil region" evidence="7">
    <location>
        <begin position="303"/>
        <end position="459"/>
    </location>
</feature>
<evidence type="ECO:0000256" key="8">
    <source>
        <dbReference type="SAM" id="MobiDB-lite"/>
    </source>
</evidence>
<keyword evidence="3 6" id="KW-0728">SH3 domain</keyword>
<dbReference type="CDD" id="cd12014">
    <property type="entry name" value="SH3_RIM-BP_1"/>
    <property type="match status" value="1"/>
</dbReference>
<feature type="region of interest" description="Disordered" evidence="8">
    <location>
        <begin position="1382"/>
        <end position="1405"/>
    </location>
</feature>
<dbReference type="InterPro" id="IPR001452">
    <property type="entry name" value="SH3_domain"/>
</dbReference>
<dbReference type="CDD" id="cd12013">
    <property type="entry name" value="SH3_RIM-BP_3"/>
    <property type="match status" value="1"/>
</dbReference>
<dbReference type="SUPFAM" id="SSF50044">
    <property type="entry name" value="SH3-domain"/>
    <property type="match status" value="3"/>
</dbReference>
<dbReference type="Gene3D" id="2.60.40.10">
    <property type="entry name" value="Immunoglobulins"/>
    <property type="match status" value="2"/>
</dbReference>
<dbReference type="CDD" id="cd00063">
    <property type="entry name" value="FN3"/>
    <property type="match status" value="2"/>
</dbReference>
<evidence type="ECO:0000256" key="5">
    <source>
        <dbReference type="ARBA" id="ARBA00022737"/>
    </source>
</evidence>
<evidence type="ECO:0000256" key="7">
    <source>
        <dbReference type="SAM" id="Coils"/>
    </source>
</evidence>
<feature type="compositionally biased region" description="Low complexity" evidence="8">
    <location>
        <begin position="1704"/>
        <end position="1718"/>
    </location>
</feature>
<feature type="domain" description="SH3" evidence="9">
    <location>
        <begin position="1450"/>
        <end position="1518"/>
    </location>
</feature>
<feature type="domain" description="Fibronectin type-III" evidence="10">
    <location>
        <begin position="992"/>
        <end position="1078"/>
    </location>
</feature>
<dbReference type="PANTHER" id="PTHR14234">
    <property type="entry name" value="RIM BINDING PROTEIN-RELATED"/>
    <property type="match status" value="1"/>
</dbReference>
<evidence type="ECO:0000256" key="4">
    <source>
        <dbReference type="ARBA" id="ARBA00022490"/>
    </source>
</evidence>